<reference evidence="2" key="1">
    <citation type="journal article" date="2023" name="bioRxiv">
        <title>Improved chromosome-level genome assembly for marigold (Tagetes erecta).</title>
        <authorList>
            <person name="Jiang F."/>
            <person name="Yuan L."/>
            <person name="Wang S."/>
            <person name="Wang H."/>
            <person name="Xu D."/>
            <person name="Wang A."/>
            <person name="Fan W."/>
        </authorList>
    </citation>
    <scope>NUCLEOTIDE SEQUENCE</scope>
    <source>
        <strain evidence="2">WSJ</strain>
        <tissue evidence="2">Leaf</tissue>
    </source>
</reference>
<dbReference type="InterPro" id="IPR032675">
    <property type="entry name" value="LRR_dom_sf"/>
</dbReference>
<dbReference type="Proteomes" id="UP001229421">
    <property type="component" value="Unassembled WGS sequence"/>
</dbReference>
<comment type="caution">
    <text evidence="2">The sequence shown here is derived from an EMBL/GenBank/DDBJ whole genome shotgun (WGS) entry which is preliminary data.</text>
</comment>
<gene>
    <name evidence="2" type="ORF">QVD17_18667</name>
</gene>
<dbReference type="SUPFAM" id="SSF52047">
    <property type="entry name" value="RNI-like"/>
    <property type="match status" value="1"/>
</dbReference>
<dbReference type="PANTHER" id="PTHR34145:SF53">
    <property type="entry name" value="LEUCINE-RICH REPEAT DOMAIN SUPERFAMILY"/>
    <property type="match status" value="1"/>
</dbReference>
<accession>A0AAD8KL36</accession>
<keyword evidence="3" id="KW-1185">Reference proteome</keyword>
<evidence type="ECO:0000313" key="2">
    <source>
        <dbReference type="EMBL" id="KAK1423366.1"/>
    </source>
</evidence>
<dbReference type="InterPro" id="IPR053772">
    <property type="entry name" value="At1g61320/At1g61330-like"/>
</dbReference>
<feature type="domain" description="At1g61320/AtMIF1 LRR" evidence="1">
    <location>
        <begin position="149"/>
        <end position="372"/>
    </location>
</feature>
<dbReference type="PANTHER" id="PTHR34145">
    <property type="entry name" value="OS02G0105600 PROTEIN"/>
    <property type="match status" value="1"/>
</dbReference>
<dbReference type="AlphaFoldDB" id="A0AAD8KL36"/>
<dbReference type="EMBL" id="JAUHHV010000005">
    <property type="protein sequence ID" value="KAK1423366.1"/>
    <property type="molecule type" value="Genomic_DNA"/>
</dbReference>
<proteinExistence type="predicted"/>
<sequence>MEQEPNSIINDPSRSKIDEDHISKLPDDVLRQVLLIHPLNSGSKAVALFTGLLNRPCVIHGGATFKVEDFESVIGDFLVNFDETNPVKTPKKLEYHFSKDLIISASIESNKELNLDFSKGNQEFPRQFGWEIVLNTMDLACSSPYPFTVKTLKLTSVNYLSCQLLSSLINKFRYVESLIIEKCDGLRSLRVRGLAKLMRLSVSNCFDLKSVYVETLELQSLRFSGFLCWFSLKDVMYLNNVKLDIKSPGYNYLNPWLYDPLLRAIRDVESLTLHGWMFKEVFGPLLSSKQYDKHFKFSKLENLCWIDSGMEDHNINSLFGFLKFCNSVKRLFISINTRSDSKPCHDEHESIIKVQKGRLRNLKLVKMIGFKNEVDIMFFKERLMDVFNVEPRIVEVRKRMHDRCLLRIPKRQANGKAPRSKKLKFAYKFVEEVEDNI</sequence>
<organism evidence="2 3">
    <name type="scientific">Tagetes erecta</name>
    <name type="common">African marigold</name>
    <dbReference type="NCBI Taxonomy" id="13708"/>
    <lineage>
        <taxon>Eukaryota</taxon>
        <taxon>Viridiplantae</taxon>
        <taxon>Streptophyta</taxon>
        <taxon>Embryophyta</taxon>
        <taxon>Tracheophyta</taxon>
        <taxon>Spermatophyta</taxon>
        <taxon>Magnoliopsida</taxon>
        <taxon>eudicotyledons</taxon>
        <taxon>Gunneridae</taxon>
        <taxon>Pentapetalae</taxon>
        <taxon>asterids</taxon>
        <taxon>campanulids</taxon>
        <taxon>Asterales</taxon>
        <taxon>Asteraceae</taxon>
        <taxon>Asteroideae</taxon>
        <taxon>Heliantheae alliance</taxon>
        <taxon>Tageteae</taxon>
        <taxon>Tagetes</taxon>
    </lineage>
</organism>
<dbReference type="InterPro" id="IPR055357">
    <property type="entry name" value="LRR_At1g61320_AtMIF1"/>
</dbReference>
<evidence type="ECO:0000313" key="3">
    <source>
        <dbReference type="Proteomes" id="UP001229421"/>
    </source>
</evidence>
<name>A0AAD8KL36_TARER</name>
<dbReference type="Pfam" id="PF23622">
    <property type="entry name" value="LRR_At1g61320_AtMIF1"/>
    <property type="match status" value="1"/>
</dbReference>
<protein>
    <recommendedName>
        <fullName evidence="1">At1g61320/AtMIF1 LRR domain-containing protein</fullName>
    </recommendedName>
</protein>
<dbReference type="Gene3D" id="3.80.10.10">
    <property type="entry name" value="Ribonuclease Inhibitor"/>
    <property type="match status" value="1"/>
</dbReference>
<evidence type="ECO:0000259" key="1">
    <source>
        <dbReference type="Pfam" id="PF23622"/>
    </source>
</evidence>